<feature type="compositionally biased region" description="Polar residues" evidence="14">
    <location>
        <begin position="452"/>
        <end position="462"/>
    </location>
</feature>
<evidence type="ECO:0000256" key="14">
    <source>
        <dbReference type="SAM" id="MobiDB-lite"/>
    </source>
</evidence>
<evidence type="ECO:0000256" key="7">
    <source>
        <dbReference type="ARBA" id="ARBA00022701"/>
    </source>
</evidence>
<keyword evidence="12" id="KW-0966">Cell projection</keyword>
<dbReference type="OMA" id="ESRQNNW"/>
<evidence type="ECO:0000256" key="1">
    <source>
        <dbReference type="ARBA" id="ARBA00002213"/>
    </source>
</evidence>
<feature type="region of interest" description="Disordered" evidence="14">
    <location>
        <begin position="438"/>
        <end position="462"/>
    </location>
</feature>
<evidence type="ECO:0000256" key="11">
    <source>
        <dbReference type="ARBA" id="ARBA00023212"/>
    </source>
</evidence>
<proteinExistence type="inferred from homology"/>
<dbReference type="GO" id="GO:0008017">
    <property type="term" value="F:microtubule binding"/>
    <property type="evidence" value="ECO:0007669"/>
    <property type="project" value="InterPro"/>
</dbReference>
<sequence length="582" mass="65474">MKLFPKDDSEIGDNQSDESDLFSSSDDDDFVDYANKTPSPIVEMPRTPSPSKKNDGLESDEKEGYSSDYETKEENSTDKGEYNTSMDTATRRSQETPTCAALEHNRNIDLELAKKIINLRERSARGPEYQRTSDAPKNLGSQFRSAIQESLKKEPIKESTGADQEVQPAQLTNGKVDSVYEEDRSTSSVETCNLATSITAGGRDTTNVLVNGIEVAKDDNVKVESASRSPEPPADTSNDNKGNMAKQAFVERLLPRDLPIKYPQVAIKLPTSPTPTRSSAANKSLTATPKRSAISYKRDTNVAGRLIAPASGPTAFPPSPTRFVRKNSTPAANGADQQIRPASSIGSNSETTPAHETRKLPAYTGNENSRYGLPAEEKAKLKQERERAKREKEEKARREEEEKRRRKQDAQKTFEAWLRNKNAEIENNKKAAINSTASCRKKTLSPQPPLLNEQSQNEATANSNTTVTFLTWLKGKNMQEKQRKLQEKLQQIEIEEFKRKHTRQDAQQAYKRWLRKKALESEHRRISQRHRAVEERLSSSPSKSKEVLDRFFESEHFASLNRKQQDNLIQRNSKFTVLNGNA</sequence>
<protein>
    <recommendedName>
        <fullName evidence="5">Coiled-coil domain-containing protein 181</fullName>
    </recommendedName>
</protein>
<evidence type="ECO:0000256" key="3">
    <source>
        <dbReference type="ARBA" id="ARBA00004245"/>
    </source>
</evidence>
<dbReference type="OrthoDB" id="10603800at2759"/>
<keyword evidence="8" id="KW-0282">Flagellum</keyword>
<evidence type="ECO:0000256" key="10">
    <source>
        <dbReference type="ARBA" id="ARBA00023069"/>
    </source>
</evidence>
<keyword evidence="6" id="KW-0963">Cytoplasm</keyword>
<evidence type="ECO:0000256" key="2">
    <source>
        <dbReference type="ARBA" id="ARBA00004230"/>
    </source>
</evidence>
<evidence type="ECO:0000313" key="15">
    <source>
        <dbReference type="EnsemblMetazoa" id="XP_022651282"/>
    </source>
</evidence>
<keyword evidence="9" id="KW-0175">Coiled coil</keyword>
<evidence type="ECO:0000256" key="6">
    <source>
        <dbReference type="ARBA" id="ARBA00022490"/>
    </source>
</evidence>
<feature type="compositionally biased region" description="Polar residues" evidence="14">
    <location>
        <begin position="130"/>
        <end position="148"/>
    </location>
</feature>
<evidence type="ECO:0000256" key="5">
    <source>
        <dbReference type="ARBA" id="ARBA00022306"/>
    </source>
</evidence>
<dbReference type="RefSeq" id="XP_022651282.1">
    <property type="nucleotide sequence ID" value="XM_022795547.1"/>
</dbReference>
<comment type="function">
    <text evidence="1">Microtubule-binding protein that localizes to the microtubular manchette of elongating spermatids.</text>
</comment>
<feature type="region of interest" description="Disordered" evidence="14">
    <location>
        <begin position="220"/>
        <end position="243"/>
    </location>
</feature>
<organism evidence="15 16">
    <name type="scientific">Varroa destructor</name>
    <name type="common">Honeybee mite</name>
    <dbReference type="NCBI Taxonomy" id="109461"/>
    <lineage>
        <taxon>Eukaryota</taxon>
        <taxon>Metazoa</taxon>
        <taxon>Ecdysozoa</taxon>
        <taxon>Arthropoda</taxon>
        <taxon>Chelicerata</taxon>
        <taxon>Arachnida</taxon>
        <taxon>Acari</taxon>
        <taxon>Parasitiformes</taxon>
        <taxon>Mesostigmata</taxon>
        <taxon>Gamasina</taxon>
        <taxon>Dermanyssoidea</taxon>
        <taxon>Varroidae</taxon>
        <taxon>Varroa</taxon>
    </lineage>
</organism>
<feature type="compositionally biased region" description="Acidic residues" evidence="14">
    <location>
        <begin position="15"/>
        <end position="31"/>
    </location>
</feature>
<evidence type="ECO:0000256" key="12">
    <source>
        <dbReference type="ARBA" id="ARBA00023273"/>
    </source>
</evidence>
<dbReference type="Proteomes" id="UP000594260">
    <property type="component" value="Unplaced"/>
</dbReference>
<keyword evidence="11" id="KW-0206">Cytoskeleton</keyword>
<comment type="similarity">
    <text evidence="4">Belongs to the CCDC181 family.</text>
</comment>
<keyword evidence="16" id="KW-1185">Reference proteome</keyword>
<feature type="compositionally biased region" description="Polar residues" evidence="14">
    <location>
        <begin position="274"/>
        <end position="289"/>
    </location>
</feature>
<evidence type="ECO:0000256" key="13">
    <source>
        <dbReference type="ARBA" id="ARBA00047162"/>
    </source>
</evidence>
<accession>A0A7M7JG45</accession>
<comment type="subcellular location">
    <subcellularLocation>
        <location evidence="2">Cell projection</location>
        <location evidence="2">Cilium</location>
        <location evidence="2">Flagellum</location>
    </subcellularLocation>
    <subcellularLocation>
        <location evidence="3">Cytoplasm</location>
        <location evidence="3">Cytoskeleton</location>
    </subcellularLocation>
</comment>
<feature type="region of interest" description="Disordered" evidence="14">
    <location>
        <begin position="122"/>
        <end position="184"/>
    </location>
</feature>
<dbReference type="InParanoid" id="A0A7M7JG45"/>
<dbReference type="EnsemblMetazoa" id="XM_022795547">
    <property type="protein sequence ID" value="XP_022651282"/>
    <property type="gene ID" value="LOC111246253"/>
</dbReference>
<keyword evidence="7" id="KW-0493">Microtubule</keyword>
<evidence type="ECO:0000256" key="8">
    <source>
        <dbReference type="ARBA" id="ARBA00022846"/>
    </source>
</evidence>
<feature type="region of interest" description="Disordered" evidence="14">
    <location>
        <begin position="1"/>
        <end position="102"/>
    </location>
</feature>
<dbReference type="GO" id="GO:0031514">
    <property type="term" value="C:motile cilium"/>
    <property type="evidence" value="ECO:0007669"/>
    <property type="project" value="UniProtKB-SubCell"/>
</dbReference>
<evidence type="ECO:0000256" key="9">
    <source>
        <dbReference type="ARBA" id="ARBA00023054"/>
    </source>
</evidence>
<dbReference type="PANTHER" id="PTHR14320">
    <property type="entry name" value="COILED-COIL DOMAIN-CONTAINING PROTEIN 181"/>
    <property type="match status" value="1"/>
</dbReference>
<dbReference type="GeneID" id="111246253"/>
<keyword evidence="10" id="KW-0969">Cilium</keyword>
<reference evidence="15" key="1">
    <citation type="submission" date="2021-01" db="UniProtKB">
        <authorList>
            <consortium name="EnsemblMetazoa"/>
        </authorList>
    </citation>
    <scope>IDENTIFICATION</scope>
</reference>
<dbReference type="GO" id="GO:0005874">
    <property type="term" value="C:microtubule"/>
    <property type="evidence" value="ECO:0007669"/>
    <property type="project" value="UniProtKB-KW"/>
</dbReference>
<feature type="compositionally biased region" description="Basic and acidic residues" evidence="14">
    <location>
        <begin position="375"/>
        <end position="412"/>
    </location>
</feature>
<evidence type="ECO:0000313" key="16">
    <source>
        <dbReference type="Proteomes" id="UP000594260"/>
    </source>
</evidence>
<dbReference type="InterPro" id="IPR026687">
    <property type="entry name" value="CCDC181"/>
</dbReference>
<name>A0A7M7JG45_VARDE</name>
<evidence type="ECO:0000256" key="4">
    <source>
        <dbReference type="ARBA" id="ARBA00005737"/>
    </source>
</evidence>
<feature type="region of interest" description="Disordered" evidence="14">
    <location>
        <begin position="521"/>
        <end position="540"/>
    </location>
</feature>
<comment type="subunit">
    <text evidence="13">Homodimer. Interacts with HOOK1. Interacts with HOOK2. Interacts with HOOK3.</text>
</comment>
<dbReference type="PANTHER" id="PTHR14320:SF2">
    <property type="entry name" value="COILED-COIL DOMAIN-CONTAINING PROTEIN 181"/>
    <property type="match status" value="1"/>
</dbReference>
<feature type="compositionally biased region" description="Polar residues" evidence="14">
    <location>
        <begin position="340"/>
        <end position="352"/>
    </location>
</feature>
<feature type="compositionally biased region" description="Basic and acidic residues" evidence="14">
    <location>
        <begin position="62"/>
        <end position="81"/>
    </location>
</feature>
<dbReference type="AlphaFoldDB" id="A0A7M7JG45"/>
<feature type="region of interest" description="Disordered" evidence="14">
    <location>
        <begin position="269"/>
        <end position="412"/>
    </location>
</feature>
<dbReference type="KEGG" id="vde:111246253"/>